<protein>
    <submittedName>
        <fullName evidence="1">Homocysteine S-methyltransferase</fullName>
    </submittedName>
</protein>
<gene>
    <name evidence="1" type="ORF">QE152_g10333</name>
</gene>
<accession>A0AAW1LVF6</accession>
<organism evidence="1 2">
    <name type="scientific">Popillia japonica</name>
    <name type="common">Japanese beetle</name>
    <dbReference type="NCBI Taxonomy" id="7064"/>
    <lineage>
        <taxon>Eukaryota</taxon>
        <taxon>Metazoa</taxon>
        <taxon>Ecdysozoa</taxon>
        <taxon>Arthropoda</taxon>
        <taxon>Hexapoda</taxon>
        <taxon>Insecta</taxon>
        <taxon>Pterygota</taxon>
        <taxon>Neoptera</taxon>
        <taxon>Endopterygota</taxon>
        <taxon>Coleoptera</taxon>
        <taxon>Polyphaga</taxon>
        <taxon>Scarabaeiformia</taxon>
        <taxon>Scarabaeidae</taxon>
        <taxon>Rutelinae</taxon>
        <taxon>Popillia</taxon>
    </lineage>
</organism>
<dbReference type="AlphaFoldDB" id="A0AAW1LVF6"/>
<keyword evidence="2" id="KW-1185">Reference proteome</keyword>
<dbReference type="Proteomes" id="UP001458880">
    <property type="component" value="Unassembled WGS sequence"/>
</dbReference>
<comment type="caution">
    <text evidence="1">The sequence shown here is derived from an EMBL/GenBank/DDBJ whole genome shotgun (WGS) entry which is preliminary data.</text>
</comment>
<proteinExistence type="predicted"/>
<sequence length="82" mass="9458">MFTPTAGLVVPKNSYTRAQTVVRNNYVSGNRQLNGKEVNRVARRDGKLFYHSSGRRVCYTIELPCQSANRWGCVMEREISRY</sequence>
<name>A0AAW1LVF6_POPJA</name>
<dbReference type="EMBL" id="JASPKY010000094">
    <property type="protein sequence ID" value="KAK9737839.1"/>
    <property type="molecule type" value="Genomic_DNA"/>
</dbReference>
<evidence type="ECO:0000313" key="2">
    <source>
        <dbReference type="Proteomes" id="UP001458880"/>
    </source>
</evidence>
<evidence type="ECO:0000313" key="1">
    <source>
        <dbReference type="EMBL" id="KAK9737839.1"/>
    </source>
</evidence>
<reference evidence="1 2" key="1">
    <citation type="journal article" date="2024" name="BMC Genomics">
        <title>De novo assembly and annotation of Popillia japonica's genome with initial clues to its potential as an invasive pest.</title>
        <authorList>
            <person name="Cucini C."/>
            <person name="Boschi S."/>
            <person name="Funari R."/>
            <person name="Cardaioli E."/>
            <person name="Iannotti N."/>
            <person name="Marturano G."/>
            <person name="Paoli F."/>
            <person name="Bruttini M."/>
            <person name="Carapelli A."/>
            <person name="Frati F."/>
            <person name="Nardi F."/>
        </authorList>
    </citation>
    <scope>NUCLEOTIDE SEQUENCE [LARGE SCALE GENOMIC DNA]</scope>
    <source>
        <strain evidence="1">DMR45628</strain>
    </source>
</reference>